<evidence type="ECO:0000256" key="4">
    <source>
        <dbReference type="ARBA" id="ARBA00022692"/>
    </source>
</evidence>
<evidence type="ECO:0000256" key="6">
    <source>
        <dbReference type="ARBA" id="ARBA00023136"/>
    </source>
</evidence>
<dbReference type="InterPro" id="IPR036942">
    <property type="entry name" value="Beta-barrel_TonB_sf"/>
</dbReference>
<keyword evidence="6 8" id="KW-0472">Membrane</keyword>
<evidence type="ECO:0000256" key="1">
    <source>
        <dbReference type="ARBA" id="ARBA00004571"/>
    </source>
</evidence>
<keyword evidence="5" id="KW-0732">Signal</keyword>
<evidence type="ECO:0000256" key="5">
    <source>
        <dbReference type="ARBA" id="ARBA00022729"/>
    </source>
</evidence>
<dbReference type="InterPro" id="IPR008969">
    <property type="entry name" value="CarboxyPept-like_regulatory"/>
</dbReference>
<dbReference type="Pfam" id="PF07660">
    <property type="entry name" value="STN"/>
    <property type="match status" value="1"/>
</dbReference>
<dbReference type="Pfam" id="PF13715">
    <property type="entry name" value="CarbopepD_reg_2"/>
    <property type="match status" value="1"/>
</dbReference>
<evidence type="ECO:0000256" key="7">
    <source>
        <dbReference type="ARBA" id="ARBA00023237"/>
    </source>
</evidence>
<sequence>MYKFYKQKLVQPPRCIYKSLLIMKLTTLIIVISMLQVSASSFAQKITLSQTNASLPEVFSQIKAQSGYDFIFNATTVKGAGKISIHVKNAGLTETLKQLFAGQPLNYTIENNSVIVTKKEVTTTAPIMVETTVNGRVLDDKGLPIPGVTVTVKNSPVQTVTNNNGEYTIKTEPDGVLMFSYIGYQTQEVQVANKKVIDVVLALNLGKLDEVVVVAYGTQQRKTLTGAISTVQSEDLTAAPLAGVTNALAGRLPGLVSQQLSGQPGSDAATLSIRGFGNALVIVDGVESNMNNIDANQIESVSILKDASASIYGARAGNGVILVTTKRGGGKKPIISLASNYTLQGVTNMPHPVNAGQYAELRREAWLQSGQPEATAPYTQEQINKYYDGTDPNFPNTDWYDVLIRPWAPQVQTNLSVRGGSEKIKFYGFLGYTDQESIWRKNGGDYNRYNLQSNIDAKITDNLSLQFDLSTVIEDMNYPLRPQSSNGAAWQDFWNTLPIYPSEFPDPTKIPFANGGGTGGAHITTNSDISGYNKTSKQNLKGTIALNYNIAKVKGLSARALFNYLQDYITEKAFTKPVSFYYYDYTSGIYSLAGSMGSKASLSIGDTKSRILTTQLSLNYDRIIRDDHHISALALYEEITSRSDFLTGARTNFLTPAIDQLFGGSTVNQFANGLATEGGRKSYIGRLKYDYKSKYLFEATLRADASARFAPEKRWGYFPGVSAGWVLSREKFLANTSSYLDELKLRASYGKSGNDGIGNFQFLSGYQYGGTYLFGNNASQGIASTWLANPNLTWERIKISNVGLDASFWNGLLSGQFEVFYRERNGILFTRGNTLPSTFGALLPTENINSTNDRGFEVKLGTAGKKNDFSWNISANASWSRSKWNHYEEPEYTDPDQIRISKRSGRWTDDTYGYISDGLFTSMDQIAALPFDQDGQKNASLRPGDIRFIDLNGDGRLDWRDQKNVGMGSIPHWMVGLNAAFKYKNFDLATLWQGAFGHYTYLTLQRGLVPIETQFNSRWTEANNNPNALVPRSGGAASNSFASDFYYKNAGYLRLKSLTVGYSLPASVLQKVNVQQLRIYFAGTNLLTFDRLKDYGVDPEAPAGSLGLYYPQQRTLSLGLNVSL</sequence>
<dbReference type="InterPro" id="IPR023997">
    <property type="entry name" value="TonB-dep_OMP_SusC/RagA_CS"/>
</dbReference>
<keyword evidence="4 8" id="KW-0812">Transmembrane</keyword>
<evidence type="ECO:0000313" key="11">
    <source>
        <dbReference type="Proteomes" id="UP000199072"/>
    </source>
</evidence>
<dbReference type="Gene3D" id="2.40.170.20">
    <property type="entry name" value="TonB-dependent receptor, beta-barrel domain"/>
    <property type="match status" value="1"/>
</dbReference>
<keyword evidence="7 8" id="KW-0998">Cell outer membrane</keyword>
<dbReference type="Gene3D" id="2.60.40.1120">
    <property type="entry name" value="Carboxypeptidase-like, regulatory domain"/>
    <property type="match status" value="1"/>
</dbReference>
<evidence type="ECO:0000259" key="9">
    <source>
        <dbReference type="SMART" id="SM00965"/>
    </source>
</evidence>
<keyword evidence="3 8" id="KW-1134">Transmembrane beta strand</keyword>
<protein>
    <submittedName>
        <fullName evidence="10">TonB-linked outer membrane protein, SusC/RagA family</fullName>
    </submittedName>
</protein>
<comment type="similarity">
    <text evidence="8">Belongs to the TonB-dependent receptor family.</text>
</comment>
<feature type="domain" description="Secretin/TonB short N-terminal" evidence="9">
    <location>
        <begin position="68"/>
        <end position="119"/>
    </location>
</feature>
<dbReference type="PANTHER" id="PTHR30069:SF29">
    <property type="entry name" value="HEMOGLOBIN AND HEMOGLOBIN-HAPTOGLOBIN-BINDING PROTEIN 1-RELATED"/>
    <property type="match status" value="1"/>
</dbReference>
<dbReference type="EMBL" id="FNAI01000006">
    <property type="protein sequence ID" value="SDE41793.1"/>
    <property type="molecule type" value="Genomic_DNA"/>
</dbReference>
<dbReference type="InterPro" id="IPR037066">
    <property type="entry name" value="Plug_dom_sf"/>
</dbReference>
<dbReference type="PANTHER" id="PTHR30069">
    <property type="entry name" value="TONB-DEPENDENT OUTER MEMBRANE RECEPTOR"/>
    <property type="match status" value="1"/>
</dbReference>
<proteinExistence type="inferred from homology"/>
<dbReference type="AlphaFoldDB" id="A0A1G7CRD4"/>
<dbReference type="InterPro" id="IPR039426">
    <property type="entry name" value="TonB-dep_rcpt-like"/>
</dbReference>
<dbReference type="NCBIfam" id="TIGR04057">
    <property type="entry name" value="SusC_RagA_signa"/>
    <property type="match status" value="1"/>
</dbReference>
<dbReference type="GO" id="GO:0009279">
    <property type="term" value="C:cell outer membrane"/>
    <property type="evidence" value="ECO:0007669"/>
    <property type="project" value="UniProtKB-SubCell"/>
</dbReference>
<keyword evidence="2 8" id="KW-0813">Transport</keyword>
<dbReference type="NCBIfam" id="TIGR04056">
    <property type="entry name" value="OMP_RagA_SusC"/>
    <property type="match status" value="1"/>
</dbReference>
<dbReference type="GO" id="GO:0015344">
    <property type="term" value="F:siderophore uptake transmembrane transporter activity"/>
    <property type="evidence" value="ECO:0007669"/>
    <property type="project" value="TreeGrafter"/>
</dbReference>
<dbReference type="Gene3D" id="2.170.130.10">
    <property type="entry name" value="TonB-dependent receptor, plug domain"/>
    <property type="match status" value="1"/>
</dbReference>
<dbReference type="Pfam" id="PF07715">
    <property type="entry name" value="Plug"/>
    <property type="match status" value="1"/>
</dbReference>
<keyword evidence="11" id="KW-1185">Reference proteome</keyword>
<evidence type="ECO:0000256" key="2">
    <source>
        <dbReference type="ARBA" id="ARBA00022448"/>
    </source>
</evidence>
<evidence type="ECO:0000256" key="3">
    <source>
        <dbReference type="ARBA" id="ARBA00022452"/>
    </source>
</evidence>
<dbReference type="SUPFAM" id="SSF49464">
    <property type="entry name" value="Carboxypeptidase regulatory domain-like"/>
    <property type="match status" value="1"/>
</dbReference>
<dbReference type="SMART" id="SM00965">
    <property type="entry name" value="STN"/>
    <property type="match status" value="1"/>
</dbReference>
<dbReference type="Gene3D" id="3.55.50.30">
    <property type="match status" value="1"/>
</dbReference>
<dbReference type="GO" id="GO:0044718">
    <property type="term" value="P:siderophore transmembrane transport"/>
    <property type="evidence" value="ECO:0007669"/>
    <property type="project" value="TreeGrafter"/>
</dbReference>
<evidence type="ECO:0000313" key="10">
    <source>
        <dbReference type="EMBL" id="SDE41793.1"/>
    </source>
</evidence>
<dbReference type="InterPro" id="IPR011662">
    <property type="entry name" value="Secretin/TonB_short_N"/>
</dbReference>
<dbReference type="FunFam" id="2.170.130.10:FF:000003">
    <property type="entry name" value="SusC/RagA family TonB-linked outer membrane protein"/>
    <property type="match status" value="1"/>
</dbReference>
<dbReference type="SUPFAM" id="SSF56935">
    <property type="entry name" value="Porins"/>
    <property type="match status" value="1"/>
</dbReference>
<accession>A0A1G7CRD4</accession>
<dbReference type="PROSITE" id="PS52016">
    <property type="entry name" value="TONB_DEPENDENT_REC_3"/>
    <property type="match status" value="1"/>
</dbReference>
<comment type="subcellular location">
    <subcellularLocation>
        <location evidence="1 8">Cell outer membrane</location>
        <topology evidence="1 8">Multi-pass membrane protein</topology>
    </subcellularLocation>
</comment>
<gene>
    <name evidence="10" type="ORF">SAMN05216464_10663</name>
</gene>
<reference evidence="10 11" key="1">
    <citation type="submission" date="2016-10" db="EMBL/GenBank/DDBJ databases">
        <authorList>
            <person name="de Groot N.N."/>
        </authorList>
    </citation>
    <scope>NUCLEOTIDE SEQUENCE [LARGE SCALE GENOMIC DNA]</scope>
    <source>
        <strain evidence="10 11">47C3B</strain>
    </source>
</reference>
<dbReference type="STRING" id="1391627.SAMN05216464_10663"/>
<name>A0A1G7CRD4_9SPHI</name>
<dbReference type="Proteomes" id="UP000199072">
    <property type="component" value="Unassembled WGS sequence"/>
</dbReference>
<organism evidence="10 11">
    <name type="scientific">Mucilaginibacter pineti</name>
    <dbReference type="NCBI Taxonomy" id="1391627"/>
    <lineage>
        <taxon>Bacteria</taxon>
        <taxon>Pseudomonadati</taxon>
        <taxon>Bacteroidota</taxon>
        <taxon>Sphingobacteriia</taxon>
        <taxon>Sphingobacteriales</taxon>
        <taxon>Sphingobacteriaceae</taxon>
        <taxon>Mucilaginibacter</taxon>
    </lineage>
</organism>
<evidence type="ECO:0000256" key="8">
    <source>
        <dbReference type="PROSITE-ProRule" id="PRU01360"/>
    </source>
</evidence>
<dbReference type="InterPro" id="IPR023996">
    <property type="entry name" value="TonB-dep_OMP_SusC/RagA"/>
</dbReference>
<dbReference type="InterPro" id="IPR012910">
    <property type="entry name" value="Plug_dom"/>
</dbReference>